<name>A0AAD4K6M9_9MUSC</name>
<organism evidence="1 2">
    <name type="scientific">Drosophila rubida</name>
    <dbReference type="NCBI Taxonomy" id="30044"/>
    <lineage>
        <taxon>Eukaryota</taxon>
        <taxon>Metazoa</taxon>
        <taxon>Ecdysozoa</taxon>
        <taxon>Arthropoda</taxon>
        <taxon>Hexapoda</taxon>
        <taxon>Insecta</taxon>
        <taxon>Pterygota</taxon>
        <taxon>Neoptera</taxon>
        <taxon>Endopterygota</taxon>
        <taxon>Diptera</taxon>
        <taxon>Brachycera</taxon>
        <taxon>Muscomorpha</taxon>
        <taxon>Ephydroidea</taxon>
        <taxon>Drosophilidae</taxon>
        <taxon>Drosophila</taxon>
    </lineage>
</organism>
<comment type="caution">
    <text evidence="1">The sequence shown here is derived from an EMBL/GenBank/DDBJ whole genome shotgun (WGS) entry which is preliminary data.</text>
</comment>
<evidence type="ECO:0000313" key="2">
    <source>
        <dbReference type="Proteomes" id="UP001200034"/>
    </source>
</evidence>
<dbReference type="EMBL" id="JAJJHW010000972">
    <property type="protein sequence ID" value="KAH8380867.1"/>
    <property type="molecule type" value="Genomic_DNA"/>
</dbReference>
<protein>
    <submittedName>
        <fullName evidence="1">Uncharacterized protein</fullName>
    </submittedName>
</protein>
<accession>A0AAD4K6M9</accession>
<evidence type="ECO:0000313" key="1">
    <source>
        <dbReference type="EMBL" id="KAH8380867.1"/>
    </source>
</evidence>
<proteinExistence type="predicted"/>
<sequence>MILNGRHNVFFLRNIDSVSDDTLLSRPDALPIVRGLAKVNINNSHEINARLYNLLSRDKEFKVGDMVYARNFTQSDVKKKFSRKLTLVFVKAKVSRRLGRSYYELVSENGKVVGEHHLKDIQD</sequence>
<gene>
    <name evidence="1" type="ORF">KR093_010919</name>
</gene>
<keyword evidence="2" id="KW-1185">Reference proteome</keyword>
<reference evidence="1" key="1">
    <citation type="journal article" date="2021" name="Mol. Ecol. Resour.">
        <title>Phylogenomic analyses of the genus Drosophila reveals genomic signals of climate adaptation.</title>
        <authorList>
            <person name="Li F."/>
            <person name="Rane R.V."/>
            <person name="Luria V."/>
            <person name="Xiong Z."/>
            <person name="Chen J."/>
            <person name="Li Z."/>
            <person name="Catullo R.A."/>
            <person name="Griffin P.C."/>
            <person name="Schiffer M."/>
            <person name="Pearce S."/>
            <person name="Lee S.F."/>
            <person name="McElroy K."/>
            <person name="Stocker A."/>
            <person name="Shirriffs J."/>
            <person name="Cockerell F."/>
            <person name="Coppin C."/>
            <person name="Sgro C.M."/>
            <person name="Karger A."/>
            <person name="Cain J.W."/>
            <person name="Weber J.A."/>
            <person name="Santpere G."/>
            <person name="Kirschner M.W."/>
            <person name="Hoffmann A.A."/>
            <person name="Oakeshott J.G."/>
            <person name="Zhang G."/>
        </authorList>
    </citation>
    <scope>NUCLEOTIDE SEQUENCE</scope>
    <source>
        <strain evidence="1">BGI-SZ-2011g</strain>
    </source>
</reference>
<dbReference type="AlphaFoldDB" id="A0AAD4K6M9"/>
<dbReference type="Proteomes" id="UP001200034">
    <property type="component" value="Unassembled WGS sequence"/>
</dbReference>
<feature type="non-terminal residue" evidence="1">
    <location>
        <position position="123"/>
    </location>
</feature>